<organism evidence="1 2">
    <name type="scientific">Thelephora terrestris</name>
    <dbReference type="NCBI Taxonomy" id="56493"/>
    <lineage>
        <taxon>Eukaryota</taxon>
        <taxon>Fungi</taxon>
        <taxon>Dikarya</taxon>
        <taxon>Basidiomycota</taxon>
        <taxon>Agaricomycotina</taxon>
        <taxon>Agaricomycetes</taxon>
        <taxon>Thelephorales</taxon>
        <taxon>Thelephoraceae</taxon>
        <taxon>Thelephora</taxon>
    </lineage>
</organism>
<name>A0A9P6L9D9_9AGAM</name>
<accession>A0A9P6L9D9</accession>
<dbReference type="Proteomes" id="UP000736335">
    <property type="component" value="Unassembled WGS sequence"/>
</dbReference>
<dbReference type="AlphaFoldDB" id="A0A9P6L9D9"/>
<reference evidence="1" key="2">
    <citation type="submission" date="2020-11" db="EMBL/GenBank/DDBJ databases">
        <authorList>
            <consortium name="DOE Joint Genome Institute"/>
            <person name="Kuo A."/>
            <person name="Miyauchi S."/>
            <person name="Kiss E."/>
            <person name="Drula E."/>
            <person name="Kohler A."/>
            <person name="Sanchez-Garcia M."/>
            <person name="Andreopoulos B."/>
            <person name="Barry K.W."/>
            <person name="Bonito G."/>
            <person name="Buee M."/>
            <person name="Carver A."/>
            <person name="Chen C."/>
            <person name="Cichocki N."/>
            <person name="Clum A."/>
            <person name="Culley D."/>
            <person name="Crous P.W."/>
            <person name="Fauchery L."/>
            <person name="Girlanda M."/>
            <person name="Hayes R."/>
            <person name="Keri Z."/>
            <person name="Labutti K."/>
            <person name="Lipzen A."/>
            <person name="Lombard V."/>
            <person name="Magnuson J."/>
            <person name="Maillard F."/>
            <person name="Morin E."/>
            <person name="Murat C."/>
            <person name="Nolan M."/>
            <person name="Ohm R."/>
            <person name="Pangilinan J."/>
            <person name="Pereira M."/>
            <person name="Perotto S."/>
            <person name="Peter M."/>
            <person name="Riley R."/>
            <person name="Sitrit Y."/>
            <person name="Stielow B."/>
            <person name="Szollosi G."/>
            <person name="Zifcakova L."/>
            <person name="Stursova M."/>
            <person name="Spatafora J.W."/>
            <person name="Tedersoo L."/>
            <person name="Vaario L.-M."/>
            <person name="Yamada A."/>
            <person name="Yan M."/>
            <person name="Wang P."/>
            <person name="Xu J."/>
            <person name="Bruns T."/>
            <person name="Baldrian P."/>
            <person name="Vilgalys R."/>
            <person name="Henrissat B."/>
            <person name="Grigoriev I.V."/>
            <person name="Hibbett D."/>
            <person name="Nagy L.G."/>
            <person name="Martin F.M."/>
        </authorList>
    </citation>
    <scope>NUCLEOTIDE SEQUENCE</scope>
    <source>
        <strain evidence="1">UH-Tt-Lm1</strain>
    </source>
</reference>
<sequence length="356" mass="39882">MSRLPPEISDHVVDLLHDEPNALRACCLTWRDTFPDPLNSPTNHTRYLRITCKKFIRAALFEKGAWSQSVCNVVRFTVWAFEILGSALFELVCSLPRLEDLAIIVSQVDDDFDDNTIFSLTSPPLTGPLDLCVSLGMGLVVRRLLELPNGICFRKLEATVYSEEDLRHAIAVVEGCSETLECIEIICGSTGRFRPFSVPSRPVTGFRLSALVNPWAVSIDFSEVINLKDVAFSLAGPEEVWIAMALETITSKHTDFRKVSITIQIDPPGVDYPDYVRKAVGERVYRQWMDLDHVLFQLWESKKIHAKVIYSAMEEAGDGLEYVVALLPEMTKRGLVKLVVGYDQPRACSAGQGAFR</sequence>
<feature type="non-terminal residue" evidence="1">
    <location>
        <position position="356"/>
    </location>
</feature>
<dbReference type="OrthoDB" id="2724825at2759"/>
<evidence type="ECO:0000313" key="1">
    <source>
        <dbReference type="EMBL" id="KAF9789283.1"/>
    </source>
</evidence>
<dbReference type="EMBL" id="WIUZ02000003">
    <property type="protein sequence ID" value="KAF9789283.1"/>
    <property type="molecule type" value="Genomic_DNA"/>
</dbReference>
<proteinExistence type="predicted"/>
<evidence type="ECO:0008006" key="3">
    <source>
        <dbReference type="Google" id="ProtNLM"/>
    </source>
</evidence>
<protein>
    <recommendedName>
        <fullName evidence="3">F-box domain-containing protein</fullName>
    </recommendedName>
</protein>
<keyword evidence="2" id="KW-1185">Reference proteome</keyword>
<reference evidence="1" key="1">
    <citation type="journal article" date="2020" name="Nat. Commun.">
        <title>Large-scale genome sequencing of mycorrhizal fungi provides insights into the early evolution of symbiotic traits.</title>
        <authorList>
            <person name="Miyauchi S."/>
            <person name="Kiss E."/>
            <person name="Kuo A."/>
            <person name="Drula E."/>
            <person name="Kohler A."/>
            <person name="Sanchez-Garcia M."/>
            <person name="Morin E."/>
            <person name="Andreopoulos B."/>
            <person name="Barry K.W."/>
            <person name="Bonito G."/>
            <person name="Buee M."/>
            <person name="Carver A."/>
            <person name="Chen C."/>
            <person name="Cichocki N."/>
            <person name="Clum A."/>
            <person name="Culley D."/>
            <person name="Crous P.W."/>
            <person name="Fauchery L."/>
            <person name="Girlanda M."/>
            <person name="Hayes R.D."/>
            <person name="Keri Z."/>
            <person name="LaButti K."/>
            <person name="Lipzen A."/>
            <person name="Lombard V."/>
            <person name="Magnuson J."/>
            <person name="Maillard F."/>
            <person name="Murat C."/>
            <person name="Nolan M."/>
            <person name="Ohm R.A."/>
            <person name="Pangilinan J."/>
            <person name="Pereira M.F."/>
            <person name="Perotto S."/>
            <person name="Peter M."/>
            <person name="Pfister S."/>
            <person name="Riley R."/>
            <person name="Sitrit Y."/>
            <person name="Stielow J.B."/>
            <person name="Szollosi G."/>
            <person name="Zifcakova L."/>
            <person name="Stursova M."/>
            <person name="Spatafora J.W."/>
            <person name="Tedersoo L."/>
            <person name="Vaario L.M."/>
            <person name="Yamada A."/>
            <person name="Yan M."/>
            <person name="Wang P."/>
            <person name="Xu J."/>
            <person name="Bruns T."/>
            <person name="Baldrian P."/>
            <person name="Vilgalys R."/>
            <person name="Dunand C."/>
            <person name="Henrissat B."/>
            <person name="Grigoriev I.V."/>
            <person name="Hibbett D."/>
            <person name="Nagy L.G."/>
            <person name="Martin F.M."/>
        </authorList>
    </citation>
    <scope>NUCLEOTIDE SEQUENCE</scope>
    <source>
        <strain evidence="1">UH-Tt-Lm1</strain>
    </source>
</reference>
<evidence type="ECO:0000313" key="2">
    <source>
        <dbReference type="Proteomes" id="UP000736335"/>
    </source>
</evidence>
<gene>
    <name evidence="1" type="ORF">BJ322DRAFT_1041738</name>
</gene>
<comment type="caution">
    <text evidence="1">The sequence shown here is derived from an EMBL/GenBank/DDBJ whole genome shotgun (WGS) entry which is preliminary data.</text>
</comment>